<accession>A0AC61MYU5</accession>
<reference evidence="1 2" key="1">
    <citation type="journal article" date="2022" name="Int. J. Syst. Evol. Microbiol.">
        <title>Miniphocaeibacter halophilus sp. nov., an ammonium-tolerant acetate-producing bacterium isolated from a biogas system.</title>
        <authorList>
            <person name="Schnurer A."/>
            <person name="Singh A."/>
            <person name="Bi S."/>
            <person name="Qiao W."/>
            <person name="Westerholm M."/>
        </authorList>
    </citation>
    <scope>NUCLEOTIDE SEQUENCE [LARGE SCALE GENOMIC DNA]</scope>
    <source>
        <strain evidence="1 2">AMB_01</strain>
    </source>
</reference>
<evidence type="ECO:0000313" key="1">
    <source>
        <dbReference type="EMBL" id="QQK09059.1"/>
    </source>
</evidence>
<dbReference type="EMBL" id="CP066744">
    <property type="protein sequence ID" value="QQK09059.1"/>
    <property type="molecule type" value="Genomic_DNA"/>
</dbReference>
<evidence type="ECO:0000313" key="2">
    <source>
        <dbReference type="Proteomes" id="UP000595814"/>
    </source>
</evidence>
<name>A0AC61MYU5_9FIRM</name>
<keyword evidence="2" id="KW-1185">Reference proteome</keyword>
<protein>
    <submittedName>
        <fullName evidence="1">IS3 family transposase</fullName>
    </submittedName>
</protein>
<dbReference type="Proteomes" id="UP000595814">
    <property type="component" value="Chromosome"/>
</dbReference>
<sequence>MEVIIKYIKYCNELRIKERFGLLSPVEYRE</sequence>
<gene>
    <name evidence="1" type="ORF">JFY71_01150</name>
</gene>
<proteinExistence type="predicted"/>
<organism evidence="1 2">
    <name type="scientific">Miniphocaeibacter halophilus</name>
    <dbReference type="NCBI Taxonomy" id="2931922"/>
    <lineage>
        <taxon>Bacteria</taxon>
        <taxon>Bacillati</taxon>
        <taxon>Bacillota</taxon>
        <taxon>Tissierellia</taxon>
        <taxon>Tissierellales</taxon>
        <taxon>Peptoniphilaceae</taxon>
        <taxon>Miniphocaeibacter</taxon>
    </lineage>
</organism>